<name>A0A420W7Z6_9BACT</name>
<keyword evidence="1" id="KW-0472">Membrane</keyword>
<evidence type="ECO:0000256" key="1">
    <source>
        <dbReference type="SAM" id="Phobius"/>
    </source>
</evidence>
<organism evidence="2 3">
    <name type="scientific">Thermovibrio guaymasensis</name>
    <dbReference type="NCBI Taxonomy" id="240167"/>
    <lineage>
        <taxon>Bacteria</taxon>
        <taxon>Pseudomonadati</taxon>
        <taxon>Aquificota</taxon>
        <taxon>Aquificia</taxon>
        <taxon>Desulfurobacteriales</taxon>
        <taxon>Desulfurobacteriaceae</taxon>
        <taxon>Thermovibrio</taxon>
    </lineage>
</organism>
<evidence type="ECO:0000313" key="3">
    <source>
        <dbReference type="Proteomes" id="UP000280881"/>
    </source>
</evidence>
<dbReference type="OrthoDB" id="14385at2"/>
<dbReference type="EMBL" id="RBIE01000001">
    <property type="protein sequence ID" value="RKQ63402.1"/>
    <property type="molecule type" value="Genomic_DNA"/>
</dbReference>
<dbReference type="AlphaFoldDB" id="A0A420W7Z6"/>
<evidence type="ECO:0000313" key="2">
    <source>
        <dbReference type="EMBL" id="RKQ63402.1"/>
    </source>
</evidence>
<keyword evidence="3" id="KW-1185">Reference proteome</keyword>
<protein>
    <submittedName>
        <fullName evidence="2">Uncharacterized protein</fullName>
    </submittedName>
</protein>
<sequence>MEIRRVEGIIPVEAISRDLPLKLENFSYYDMKKLLSQISKGAWKGDKGQEFENLLIKALFLEYTPDGKALIKVGDKVLTARLEVEREFEPGQEILLRVKSTFPEVELSIVEGKAFSTLSKLLPKIFELNGFLLHKVFTQKVKQEVLSFARENYPEVYGELLRFFKGELLPGKELLLSLLMILEPKVYKRVKGEFPKEVNREKIKELIEFTVGSLLLFSALNVLLLPLWGEDFKGRVIFGQYEGMEVALVEGETSLGEFLALLRAIGNSVSVELSGSGELLERIKEDEVERLLKDEGLTPVSVKKVARERIEEVKGKLLKGNLVKFLA</sequence>
<gene>
    <name evidence="2" type="ORF">C7457_0273</name>
</gene>
<feature type="transmembrane region" description="Helical" evidence="1">
    <location>
        <begin position="206"/>
        <end position="228"/>
    </location>
</feature>
<accession>A0A420W7Z6</accession>
<reference evidence="2 3" key="1">
    <citation type="submission" date="2018-10" db="EMBL/GenBank/DDBJ databases">
        <title>Genomic Encyclopedia of Type Strains, Phase IV (KMG-IV): sequencing the most valuable type-strain genomes for metagenomic binning, comparative biology and taxonomic classification.</title>
        <authorList>
            <person name="Goeker M."/>
        </authorList>
    </citation>
    <scope>NUCLEOTIDE SEQUENCE [LARGE SCALE GENOMIC DNA]</scope>
    <source>
        <strain evidence="2 3">DSM 15521</strain>
    </source>
</reference>
<dbReference type="RefSeq" id="WP_147422176.1">
    <property type="nucleotide sequence ID" value="NZ_RBIE01000001.1"/>
</dbReference>
<proteinExistence type="predicted"/>
<keyword evidence="1" id="KW-0812">Transmembrane</keyword>
<comment type="caution">
    <text evidence="2">The sequence shown here is derived from an EMBL/GenBank/DDBJ whole genome shotgun (WGS) entry which is preliminary data.</text>
</comment>
<dbReference type="Proteomes" id="UP000280881">
    <property type="component" value="Unassembled WGS sequence"/>
</dbReference>
<keyword evidence="1" id="KW-1133">Transmembrane helix</keyword>